<keyword evidence="4" id="KW-0804">Transcription</keyword>
<dbReference type="InterPro" id="IPR036388">
    <property type="entry name" value="WH-like_DNA-bd_sf"/>
</dbReference>
<dbReference type="InterPro" id="IPR050176">
    <property type="entry name" value="LTTR"/>
</dbReference>
<dbReference type="PANTHER" id="PTHR30579">
    <property type="entry name" value="TRANSCRIPTIONAL REGULATOR"/>
    <property type="match status" value="1"/>
</dbReference>
<keyword evidence="3" id="KW-0238">DNA-binding</keyword>
<organism evidence="6 7">
    <name type="scientific">Aliigemmobacter aestuarii</name>
    <dbReference type="NCBI Taxonomy" id="1445661"/>
    <lineage>
        <taxon>Bacteria</taxon>
        <taxon>Pseudomonadati</taxon>
        <taxon>Pseudomonadota</taxon>
        <taxon>Alphaproteobacteria</taxon>
        <taxon>Rhodobacterales</taxon>
        <taxon>Paracoccaceae</taxon>
        <taxon>Aliigemmobacter</taxon>
    </lineage>
</organism>
<evidence type="ECO:0000256" key="2">
    <source>
        <dbReference type="ARBA" id="ARBA00023015"/>
    </source>
</evidence>
<dbReference type="RefSeq" id="WP_136392839.1">
    <property type="nucleotide sequence ID" value="NZ_SSND01000001.1"/>
</dbReference>
<evidence type="ECO:0000313" key="7">
    <source>
        <dbReference type="Proteomes" id="UP000309450"/>
    </source>
</evidence>
<protein>
    <submittedName>
        <fullName evidence="6">LysR family transcriptional regulator</fullName>
    </submittedName>
</protein>
<dbReference type="SUPFAM" id="SSF53850">
    <property type="entry name" value="Periplasmic binding protein-like II"/>
    <property type="match status" value="1"/>
</dbReference>
<comment type="similarity">
    <text evidence="1">Belongs to the LysR transcriptional regulatory family.</text>
</comment>
<dbReference type="GO" id="GO:0003677">
    <property type="term" value="F:DNA binding"/>
    <property type="evidence" value="ECO:0007669"/>
    <property type="project" value="UniProtKB-KW"/>
</dbReference>
<evidence type="ECO:0000256" key="1">
    <source>
        <dbReference type="ARBA" id="ARBA00009437"/>
    </source>
</evidence>
<evidence type="ECO:0000256" key="4">
    <source>
        <dbReference type="ARBA" id="ARBA00023163"/>
    </source>
</evidence>
<sequence>MQIEFLETFLDLVETRSFNRTAERMGLTQSTVSGRVSALEQALGGVRLFRRSRAGTELTTEGLKFETHARNLRREWTEARRRMTPTGEAALSVKLGIQNDLAARHIGDWVADFRRALPQTSFYIEPDYSAQMCADLVTGVQDFAVLFSPKPHPDLHFATVGEVRYRMVSSDADRREGLVADRYIFAHFSPAFEAAHRAQLPELSGAALSVGQSASVAALLGAMGGAGYVLEDTAADLIGAGRFRAVQDAPVLSQPVYAAMHLRNRTAPLHRRLTAIVSRNLARR</sequence>
<dbReference type="Gene3D" id="1.10.10.10">
    <property type="entry name" value="Winged helix-like DNA-binding domain superfamily/Winged helix DNA-binding domain"/>
    <property type="match status" value="1"/>
</dbReference>
<dbReference type="GO" id="GO:0003700">
    <property type="term" value="F:DNA-binding transcription factor activity"/>
    <property type="evidence" value="ECO:0007669"/>
    <property type="project" value="InterPro"/>
</dbReference>
<gene>
    <name evidence="6" type="ORF">E7811_01540</name>
</gene>
<dbReference type="InterPro" id="IPR000847">
    <property type="entry name" value="LysR_HTH_N"/>
</dbReference>
<dbReference type="Pfam" id="PF00126">
    <property type="entry name" value="HTH_1"/>
    <property type="match status" value="1"/>
</dbReference>
<comment type="caution">
    <text evidence="6">The sequence shown here is derived from an EMBL/GenBank/DDBJ whole genome shotgun (WGS) entry which is preliminary data.</text>
</comment>
<name>A0A4S3MPT5_9RHOB</name>
<dbReference type="Gene3D" id="3.40.190.10">
    <property type="entry name" value="Periplasmic binding protein-like II"/>
    <property type="match status" value="1"/>
</dbReference>
<dbReference type="Pfam" id="PF03466">
    <property type="entry name" value="LysR_substrate"/>
    <property type="match status" value="1"/>
</dbReference>
<accession>A0A4S3MPT5</accession>
<evidence type="ECO:0000256" key="3">
    <source>
        <dbReference type="ARBA" id="ARBA00023125"/>
    </source>
</evidence>
<dbReference type="OrthoDB" id="9811588at2"/>
<dbReference type="Proteomes" id="UP000309450">
    <property type="component" value="Unassembled WGS sequence"/>
</dbReference>
<dbReference type="InterPro" id="IPR036390">
    <property type="entry name" value="WH_DNA-bd_sf"/>
</dbReference>
<dbReference type="PANTHER" id="PTHR30579:SF8">
    <property type="entry name" value="HTH-TYPE TRANSCRIPTIONAL REGULATOR HDFR"/>
    <property type="match status" value="1"/>
</dbReference>
<keyword evidence="7" id="KW-1185">Reference proteome</keyword>
<reference evidence="6 7" key="1">
    <citation type="submission" date="2019-04" db="EMBL/GenBank/DDBJ databases">
        <title>Draft genome sequence of Gemmobacter aestuarii sp. nov.</title>
        <authorList>
            <person name="Hameed A."/>
            <person name="Lin S.-Y."/>
            <person name="Shahina M."/>
            <person name="Lai W.-A."/>
            <person name="Young C.-C."/>
        </authorList>
    </citation>
    <scope>NUCLEOTIDE SEQUENCE [LARGE SCALE GENOMIC DNA]</scope>
    <source>
        <strain evidence="6 7">CC-PW-75</strain>
    </source>
</reference>
<proteinExistence type="inferred from homology"/>
<evidence type="ECO:0000259" key="5">
    <source>
        <dbReference type="PROSITE" id="PS50931"/>
    </source>
</evidence>
<keyword evidence="2" id="KW-0805">Transcription regulation</keyword>
<dbReference type="AlphaFoldDB" id="A0A4S3MPT5"/>
<dbReference type="PROSITE" id="PS50931">
    <property type="entry name" value="HTH_LYSR"/>
    <property type="match status" value="1"/>
</dbReference>
<feature type="domain" description="HTH lysR-type" evidence="5">
    <location>
        <begin position="1"/>
        <end position="59"/>
    </location>
</feature>
<dbReference type="SUPFAM" id="SSF46785">
    <property type="entry name" value="Winged helix' DNA-binding domain"/>
    <property type="match status" value="1"/>
</dbReference>
<evidence type="ECO:0000313" key="6">
    <source>
        <dbReference type="EMBL" id="THD84458.1"/>
    </source>
</evidence>
<dbReference type="InterPro" id="IPR005119">
    <property type="entry name" value="LysR_subst-bd"/>
</dbReference>
<dbReference type="EMBL" id="SSND01000001">
    <property type="protein sequence ID" value="THD84458.1"/>
    <property type="molecule type" value="Genomic_DNA"/>
</dbReference>